<sequence>MRARGQPAGRASTSAPWQLARKNCTSGSCACVFQLQRIRRVLRSVSASERAPTPHSHLRCDSHFCPGSPAAKMRPPASASASDTAPHMLSSIFADGACVCRFDMLDMLDAHESYVADEDMSNRLDIEPERKSIEESESVGGWMGFMGRGGAMEMAAEEEEVEMEEEEAEGPPVKQGEMLPFERPGMTN</sequence>
<proteinExistence type="predicted"/>
<gene>
    <name evidence="2" type="ORF">M422DRAFT_266633</name>
</gene>
<evidence type="ECO:0000313" key="2">
    <source>
        <dbReference type="EMBL" id="KIJ31603.1"/>
    </source>
</evidence>
<reference evidence="2 3" key="1">
    <citation type="submission" date="2014-06" db="EMBL/GenBank/DDBJ databases">
        <title>Evolutionary Origins and Diversification of the Mycorrhizal Mutualists.</title>
        <authorList>
            <consortium name="DOE Joint Genome Institute"/>
            <consortium name="Mycorrhizal Genomics Consortium"/>
            <person name="Kohler A."/>
            <person name="Kuo A."/>
            <person name="Nagy L.G."/>
            <person name="Floudas D."/>
            <person name="Copeland A."/>
            <person name="Barry K.W."/>
            <person name="Cichocki N."/>
            <person name="Veneault-Fourrey C."/>
            <person name="LaButti K."/>
            <person name="Lindquist E.A."/>
            <person name="Lipzen A."/>
            <person name="Lundell T."/>
            <person name="Morin E."/>
            <person name="Murat C."/>
            <person name="Riley R."/>
            <person name="Ohm R."/>
            <person name="Sun H."/>
            <person name="Tunlid A."/>
            <person name="Henrissat B."/>
            <person name="Grigoriev I.V."/>
            <person name="Hibbett D.S."/>
            <person name="Martin F."/>
        </authorList>
    </citation>
    <scope>NUCLEOTIDE SEQUENCE [LARGE SCALE GENOMIC DNA]</scope>
    <source>
        <strain evidence="2 3">SS14</strain>
    </source>
</reference>
<accession>A0A0C9TNK0</accession>
<organism evidence="2 3">
    <name type="scientific">Sphaerobolus stellatus (strain SS14)</name>
    <dbReference type="NCBI Taxonomy" id="990650"/>
    <lineage>
        <taxon>Eukaryota</taxon>
        <taxon>Fungi</taxon>
        <taxon>Dikarya</taxon>
        <taxon>Basidiomycota</taxon>
        <taxon>Agaricomycotina</taxon>
        <taxon>Agaricomycetes</taxon>
        <taxon>Phallomycetidae</taxon>
        <taxon>Geastrales</taxon>
        <taxon>Sphaerobolaceae</taxon>
        <taxon>Sphaerobolus</taxon>
    </lineage>
</organism>
<dbReference type="AlphaFoldDB" id="A0A0C9TNK0"/>
<dbReference type="EMBL" id="KN837239">
    <property type="protein sequence ID" value="KIJ31603.1"/>
    <property type="molecule type" value="Genomic_DNA"/>
</dbReference>
<dbReference type="Proteomes" id="UP000054279">
    <property type="component" value="Unassembled WGS sequence"/>
</dbReference>
<evidence type="ECO:0000313" key="3">
    <source>
        <dbReference type="Proteomes" id="UP000054279"/>
    </source>
</evidence>
<name>A0A0C9TNK0_SPHS4</name>
<dbReference type="HOGENOM" id="CLU_1441898_0_0_1"/>
<feature type="compositionally biased region" description="Acidic residues" evidence="1">
    <location>
        <begin position="155"/>
        <end position="169"/>
    </location>
</feature>
<feature type="region of interest" description="Disordered" evidence="1">
    <location>
        <begin position="153"/>
        <end position="188"/>
    </location>
</feature>
<evidence type="ECO:0000256" key="1">
    <source>
        <dbReference type="SAM" id="MobiDB-lite"/>
    </source>
</evidence>
<keyword evidence="3" id="KW-1185">Reference proteome</keyword>
<protein>
    <submittedName>
        <fullName evidence="2">Uncharacterized protein</fullName>
    </submittedName>
</protein>